<dbReference type="HOGENOM" id="CLU_2120635_0_0_1"/>
<dbReference type="RefSeq" id="XP_029754749.1">
    <property type="nucleotide sequence ID" value="XM_029907429.1"/>
</dbReference>
<keyword evidence="3" id="KW-1185">Reference proteome</keyword>
<accession>A0A074X917</accession>
<feature type="transmembrane region" description="Helical" evidence="1">
    <location>
        <begin position="20"/>
        <end position="39"/>
    </location>
</feature>
<dbReference type="EMBL" id="KL585019">
    <property type="protein sequence ID" value="KEQ78562.1"/>
    <property type="molecule type" value="Genomic_DNA"/>
</dbReference>
<sequence length="114" mass="13241">MSILASKLYTFKKGSKSITLLVITASILLYVLLILKAIAKATLSVRRRLDTTIMRTISLSYRFYISILFRLIEPIPFKDYFKYSTTIKLESLEAYSNYVANFDKEEYLLAHIIK</sequence>
<evidence type="ECO:0000313" key="3">
    <source>
        <dbReference type="Proteomes" id="UP000030706"/>
    </source>
</evidence>
<organism evidence="2 3">
    <name type="scientific">Aureobasidium pullulans EXF-150</name>
    <dbReference type="NCBI Taxonomy" id="1043002"/>
    <lineage>
        <taxon>Eukaryota</taxon>
        <taxon>Fungi</taxon>
        <taxon>Dikarya</taxon>
        <taxon>Ascomycota</taxon>
        <taxon>Pezizomycotina</taxon>
        <taxon>Dothideomycetes</taxon>
        <taxon>Dothideomycetidae</taxon>
        <taxon>Dothideales</taxon>
        <taxon>Saccotheciaceae</taxon>
        <taxon>Aureobasidium</taxon>
    </lineage>
</organism>
<reference evidence="2 3" key="1">
    <citation type="journal article" date="2014" name="BMC Genomics">
        <title>Genome sequencing of four Aureobasidium pullulans varieties: biotechnological potential, stress tolerance, and description of new species.</title>
        <authorList>
            <person name="Gostin Ar C."/>
            <person name="Ohm R.A."/>
            <person name="Kogej T."/>
            <person name="Sonjak S."/>
            <person name="Turk M."/>
            <person name="Zajc J."/>
            <person name="Zalar P."/>
            <person name="Grube M."/>
            <person name="Sun H."/>
            <person name="Han J."/>
            <person name="Sharma A."/>
            <person name="Chiniquy J."/>
            <person name="Ngan C.Y."/>
            <person name="Lipzen A."/>
            <person name="Barry K."/>
            <person name="Grigoriev I.V."/>
            <person name="Gunde-Cimerman N."/>
        </authorList>
    </citation>
    <scope>NUCLEOTIDE SEQUENCE [LARGE SCALE GENOMIC DNA]</scope>
    <source>
        <strain evidence="2 3">EXF-150</strain>
    </source>
</reference>
<dbReference type="AlphaFoldDB" id="A0A074X917"/>
<evidence type="ECO:0000256" key="1">
    <source>
        <dbReference type="SAM" id="Phobius"/>
    </source>
</evidence>
<evidence type="ECO:0000313" key="2">
    <source>
        <dbReference type="EMBL" id="KEQ78562.1"/>
    </source>
</evidence>
<gene>
    <name evidence="2" type="ORF">M438DRAFT_360380</name>
</gene>
<keyword evidence="1" id="KW-0812">Transmembrane</keyword>
<dbReference type="Proteomes" id="UP000030706">
    <property type="component" value="Unassembled WGS sequence"/>
</dbReference>
<name>A0A074X917_AURPU</name>
<protein>
    <submittedName>
        <fullName evidence="2">Uncharacterized protein</fullName>
    </submittedName>
</protein>
<dbReference type="GeneID" id="40749735"/>
<keyword evidence="1" id="KW-0472">Membrane</keyword>
<proteinExistence type="predicted"/>
<keyword evidence="1" id="KW-1133">Transmembrane helix</keyword>